<accession>A0A2W7IPM4</accession>
<dbReference type="Proteomes" id="UP000249688">
    <property type="component" value="Unassembled WGS sequence"/>
</dbReference>
<keyword evidence="3" id="KW-1185">Reference proteome</keyword>
<gene>
    <name evidence="2" type="ORF">C8P66_12165</name>
</gene>
<keyword evidence="1" id="KW-0732">Signal</keyword>
<dbReference type="AlphaFoldDB" id="A0A2W7IPM4"/>
<name>A0A2W7IPM4_9PROT</name>
<sequence>MTQHSRKARPAIFLLVFLLYSLTTGMVFADDSTTFQFVAQSPDADELRVFLRGETEWRSAKFESGRAELAIPNERDSDMNILIAYTQRQGEPRREYAFRISRRNRSLPINLSFHWLSARANTAMAQEIESYEHRSILQNYLSARTTLERLRPQVYRGTSIIGWPMAQVIGIWWDTFFTLNSEDIDTNLFPIPNIRIDYDVQLFLMLRCFESKPGGSTLIREYVFGGAETGALATYYSETERRVGRSSRWWQPPCSER</sequence>
<evidence type="ECO:0000313" key="3">
    <source>
        <dbReference type="Proteomes" id="UP000249688"/>
    </source>
</evidence>
<feature type="signal peptide" evidence="1">
    <location>
        <begin position="1"/>
        <end position="29"/>
    </location>
</feature>
<proteinExistence type="predicted"/>
<dbReference type="RefSeq" id="WP_146422929.1">
    <property type="nucleotide sequence ID" value="NZ_QKYU01000021.1"/>
</dbReference>
<evidence type="ECO:0000313" key="2">
    <source>
        <dbReference type="EMBL" id="PZW41357.1"/>
    </source>
</evidence>
<protein>
    <submittedName>
        <fullName evidence="2">Uncharacterized protein</fullName>
    </submittedName>
</protein>
<evidence type="ECO:0000256" key="1">
    <source>
        <dbReference type="SAM" id="SignalP"/>
    </source>
</evidence>
<dbReference type="EMBL" id="QKYU01000021">
    <property type="protein sequence ID" value="PZW41357.1"/>
    <property type="molecule type" value="Genomic_DNA"/>
</dbReference>
<feature type="chain" id="PRO_5016052011" evidence="1">
    <location>
        <begin position="30"/>
        <end position="257"/>
    </location>
</feature>
<organism evidence="2 3">
    <name type="scientific">Humitalea rosea</name>
    <dbReference type="NCBI Taxonomy" id="990373"/>
    <lineage>
        <taxon>Bacteria</taxon>
        <taxon>Pseudomonadati</taxon>
        <taxon>Pseudomonadota</taxon>
        <taxon>Alphaproteobacteria</taxon>
        <taxon>Acetobacterales</taxon>
        <taxon>Roseomonadaceae</taxon>
        <taxon>Humitalea</taxon>
    </lineage>
</organism>
<reference evidence="2 3" key="1">
    <citation type="submission" date="2018-06" db="EMBL/GenBank/DDBJ databases">
        <title>Genomic Encyclopedia of Archaeal and Bacterial Type Strains, Phase II (KMG-II): from individual species to whole genera.</title>
        <authorList>
            <person name="Goeker M."/>
        </authorList>
    </citation>
    <scope>NUCLEOTIDE SEQUENCE [LARGE SCALE GENOMIC DNA]</scope>
    <source>
        <strain evidence="2 3">DSM 24525</strain>
    </source>
</reference>
<comment type="caution">
    <text evidence="2">The sequence shown here is derived from an EMBL/GenBank/DDBJ whole genome shotgun (WGS) entry which is preliminary data.</text>
</comment>